<comment type="similarity">
    <text evidence="7 10">Belongs to the fluoride channel Fluc/FEX (TC 1.A.43) family.</text>
</comment>
<evidence type="ECO:0000256" key="2">
    <source>
        <dbReference type="ARBA" id="ARBA00022475"/>
    </source>
</evidence>
<comment type="catalytic activity">
    <reaction evidence="8">
        <text>fluoride(in) = fluoride(out)</text>
        <dbReference type="Rhea" id="RHEA:76159"/>
        <dbReference type="ChEBI" id="CHEBI:17051"/>
    </reaction>
    <physiologicalReaction direction="left-to-right" evidence="8">
        <dbReference type="Rhea" id="RHEA:76160"/>
    </physiologicalReaction>
</comment>
<evidence type="ECO:0000256" key="7">
    <source>
        <dbReference type="ARBA" id="ARBA00035120"/>
    </source>
</evidence>
<dbReference type="Proteomes" id="UP000031419">
    <property type="component" value="Unassembled WGS sequence"/>
</dbReference>
<feature type="binding site" evidence="10">
    <location>
        <position position="74"/>
    </location>
    <ligand>
        <name>Na(+)</name>
        <dbReference type="ChEBI" id="CHEBI:29101"/>
        <note>structural</note>
    </ligand>
</feature>
<evidence type="ECO:0000256" key="9">
    <source>
        <dbReference type="ARBA" id="ARBA00049940"/>
    </source>
</evidence>
<keyword evidence="10" id="KW-0915">Sodium</keyword>
<keyword evidence="6 10" id="KW-0407">Ion channel</keyword>
<evidence type="ECO:0000256" key="3">
    <source>
        <dbReference type="ARBA" id="ARBA00022692"/>
    </source>
</evidence>
<dbReference type="GO" id="GO:0140114">
    <property type="term" value="P:cellular detoxification of fluoride"/>
    <property type="evidence" value="ECO:0007669"/>
    <property type="project" value="UniProtKB-UniRule"/>
</dbReference>
<feature type="transmembrane region" description="Helical" evidence="10">
    <location>
        <begin position="64"/>
        <end position="81"/>
    </location>
</feature>
<dbReference type="GO" id="GO:0062054">
    <property type="term" value="F:fluoride channel activity"/>
    <property type="evidence" value="ECO:0007669"/>
    <property type="project" value="UniProtKB-UniRule"/>
</dbReference>
<keyword evidence="10" id="KW-0813">Transport</keyword>
<evidence type="ECO:0000313" key="12">
    <source>
        <dbReference type="Proteomes" id="UP000031419"/>
    </source>
</evidence>
<comment type="activity regulation">
    <text evidence="10">Na(+) is not transported, but it plays an essential structural role and its presence is essential for fluoride channel function.</text>
</comment>
<dbReference type="GO" id="GO:0005886">
    <property type="term" value="C:plasma membrane"/>
    <property type="evidence" value="ECO:0007669"/>
    <property type="project" value="UniProtKB-SubCell"/>
</dbReference>
<keyword evidence="4 10" id="KW-1133">Transmembrane helix</keyword>
<keyword evidence="10" id="KW-0479">Metal-binding</keyword>
<dbReference type="AlphaFoldDB" id="A0A073B3V2"/>
<dbReference type="OrthoDB" id="5148600at2"/>
<keyword evidence="5 10" id="KW-0472">Membrane</keyword>
<dbReference type="EMBL" id="JNVU01000004">
    <property type="protein sequence ID" value="KEI45967.1"/>
    <property type="molecule type" value="Genomic_DNA"/>
</dbReference>
<evidence type="ECO:0000256" key="4">
    <source>
        <dbReference type="ARBA" id="ARBA00022989"/>
    </source>
</evidence>
<dbReference type="HAMAP" id="MF_00454">
    <property type="entry name" value="FluC"/>
    <property type="match status" value="1"/>
</dbReference>
<dbReference type="GO" id="GO:0046872">
    <property type="term" value="F:metal ion binding"/>
    <property type="evidence" value="ECO:0007669"/>
    <property type="project" value="UniProtKB-KW"/>
</dbReference>
<reference evidence="11 12" key="1">
    <citation type="submission" date="2014-06" db="EMBL/GenBank/DDBJ databases">
        <title>Saccharopolyspora rectivirgula DSM-43113 Genome sequencing.</title>
        <authorList>
            <person name="Barrera C."/>
            <person name="Millon L."/>
            <person name="Rognon B."/>
            <person name="Zaugg C."/>
            <person name="Monod M."/>
        </authorList>
    </citation>
    <scope>NUCLEOTIDE SEQUENCE [LARGE SCALE GENOMIC DNA]</scope>
    <source>
        <strain evidence="11 12">DSM 43113</strain>
    </source>
</reference>
<organism evidence="11 12">
    <name type="scientific">Saccharopolyspora rectivirgula</name>
    <dbReference type="NCBI Taxonomy" id="28042"/>
    <lineage>
        <taxon>Bacteria</taxon>
        <taxon>Bacillati</taxon>
        <taxon>Actinomycetota</taxon>
        <taxon>Actinomycetes</taxon>
        <taxon>Pseudonocardiales</taxon>
        <taxon>Pseudonocardiaceae</taxon>
        <taxon>Saccharopolyspora</taxon>
    </lineage>
</organism>
<feature type="transmembrane region" description="Helical" evidence="10">
    <location>
        <begin position="101"/>
        <end position="120"/>
    </location>
</feature>
<dbReference type="Pfam" id="PF02537">
    <property type="entry name" value="CRCB"/>
    <property type="match status" value="1"/>
</dbReference>
<evidence type="ECO:0000313" key="11">
    <source>
        <dbReference type="EMBL" id="KEI45967.1"/>
    </source>
</evidence>
<keyword evidence="10" id="KW-0406">Ion transport</keyword>
<dbReference type="PANTHER" id="PTHR28259">
    <property type="entry name" value="FLUORIDE EXPORT PROTEIN 1-RELATED"/>
    <property type="match status" value="1"/>
</dbReference>
<proteinExistence type="inferred from homology"/>
<keyword evidence="12" id="KW-1185">Reference proteome</keyword>
<feature type="binding site" evidence="10">
    <location>
        <position position="71"/>
    </location>
    <ligand>
        <name>Na(+)</name>
        <dbReference type="ChEBI" id="CHEBI:29101"/>
        <note>structural</note>
    </ligand>
</feature>
<feature type="transmembrane region" description="Helical" evidence="10">
    <location>
        <begin position="32"/>
        <end position="52"/>
    </location>
</feature>
<evidence type="ECO:0000256" key="8">
    <source>
        <dbReference type="ARBA" id="ARBA00035585"/>
    </source>
</evidence>
<comment type="function">
    <text evidence="9 10">Fluoride-specific ion channel. Important for reducing fluoride concentration in the cell, thus reducing its toxicity.</text>
</comment>
<protein>
    <recommendedName>
        <fullName evidence="10">Fluoride-specific ion channel FluC</fullName>
    </recommendedName>
</protein>
<gene>
    <name evidence="10" type="primary">fluC</name>
    <name evidence="10" type="synonym">crcB</name>
    <name evidence="11" type="ORF">GU90_00870</name>
</gene>
<keyword evidence="2 10" id="KW-1003">Cell membrane</keyword>
<evidence type="ECO:0000256" key="6">
    <source>
        <dbReference type="ARBA" id="ARBA00023303"/>
    </source>
</evidence>
<comment type="subcellular location">
    <subcellularLocation>
        <location evidence="1 10">Cell membrane</location>
        <topology evidence="1 10">Multi-pass membrane protein</topology>
    </subcellularLocation>
</comment>
<name>A0A073B3V2_9PSEU</name>
<dbReference type="STRING" id="28042.GU90_00870"/>
<evidence type="ECO:0000256" key="1">
    <source>
        <dbReference type="ARBA" id="ARBA00004651"/>
    </source>
</evidence>
<dbReference type="RefSeq" id="WP_029721162.1">
    <property type="nucleotide sequence ID" value="NZ_JAJUIW010000029.1"/>
</dbReference>
<dbReference type="eggNOG" id="COG0239">
    <property type="taxonomic scope" value="Bacteria"/>
</dbReference>
<keyword evidence="3 10" id="KW-0812">Transmembrane</keyword>
<sequence length="121" mass="11926">MSSLLVALGGAVGAGTRFLVDRWAKQRSRTGLPLGTLVVNVTGCLLLGFLTAASARLPGAAQPLLATGFCGALTTFSTFSHETVQLLLAGRWRTAAGNACGSLAAGVAAALLGAAAATALG</sequence>
<dbReference type="PANTHER" id="PTHR28259:SF1">
    <property type="entry name" value="FLUORIDE EXPORT PROTEIN 1-RELATED"/>
    <property type="match status" value="1"/>
</dbReference>
<accession>A0A073B3V2</accession>
<dbReference type="NCBIfam" id="TIGR00494">
    <property type="entry name" value="crcB"/>
    <property type="match status" value="1"/>
</dbReference>
<evidence type="ECO:0000256" key="10">
    <source>
        <dbReference type="HAMAP-Rule" id="MF_00454"/>
    </source>
</evidence>
<dbReference type="InterPro" id="IPR003691">
    <property type="entry name" value="FluC"/>
</dbReference>
<evidence type="ECO:0000256" key="5">
    <source>
        <dbReference type="ARBA" id="ARBA00023136"/>
    </source>
</evidence>
<comment type="caution">
    <text evidence="11">The sequence shown here is derived from an EMBL/GenBank/DDBJ whole genome shotgun (WGS) entry which is preliminary data.</text>
</comment>